<dbReference type="InterPro" id="IPR011598">
    <property type="entry name" value="bHLH_dom"/>
</dbReference>
<comment type="subcellular location">
    <subcellularLocation>
        <location evidence="1">Nucleus</location>
    </subcellularLocation>
</comment>
<dbReference type="AlphaFoldDB" id="A0A2P6R7I8"/>
<proteinExistence type="predicted"/>
<dbReference type="OMA" id="KSTGNCK"/>
<dbReference type="GO" id="GO:0005634">
    <property type="term" value="C:nucleus"/>
    <property type="evidence" value="ECO:0007669"/>
    <property type="project" value="UniProtKB-SubCell"/>
</dbReference>
<keyword evidence="3" id="KW-0804">Transcription</keyword>
<sequence>MAASFVSNPDPCLDSSRKKRRKVEDDRNPASTTQARWRSDKEQRIYSTKLVEALRKVRQGSSSSPVAVSGGKIVKEAADRVLAVAAKGTTRWSRAILRSRLRLSKRLQKCRKARVTGDSRCKRADVRRERRRTPAVQKKVKVLSQLVPGCRKAPLPNLLEETTDYIAALEMQVRAMTVLTELLSGAPAANRLNFTS</sequence>
<dbReference type="SUPFAM" id="SSF47459">
    <property type="entry name" value="HLH, helix-loop-helix DNA-binding domain"/>
    <property type="match status" value="1"/>
</dbReference>
<dbReference type="InterPro" id="IPR059002">
    <property type="entry name" value="IBH1_N"/>
</dbReference>
<accession>A0A2P6R7I8</accession>
<dbReference type="GO" id="GO:0006355">
    <property type="term" value="P:regulation of DNA-templated transcription"/>
    <property type="evidence" value="ECO:0007669"/>
    <property type="project" value="InterPro"/>
</dbReference>
<name>A0A2P6R7I8_ROSCH</name>
<dbReference type="Gramene" id="PRQ42404">
    <property type="protein sequence ID" value="PRQ42404"/>
    <property type="gene ID" value="RchiOBHm_Chr3g0457291"/>
</dbReference>
<protein>
    <submittedName>
        <fullName evidence="7">Putative transcription factor bHLH family</fullName>
    </submittedName>
</protein>
<dbReference type="PANTHER" id="PTHR33124">
    <property type="entry name" value="TRANSCRIPTION FACTOR IBH1-LIKE 1"/>
    <property type="match status" value="1"/>
</dbReference>
<reference evidence="7 8" key="1">
    <citation type="journal article" date="2018" name="Nat. Genet.">
        <title>The Rosa genome provides new insights in the design of modern roses.</title>
        <authorList>
            <person name="Bendahmane M."/>
        </authorList>
    </citation>
    <scope>NUCLEOTIDE SEQUENCE [LARGE SCALE GENOMIC DNA]</scope>
    <source>
        <strain evidence="8">cv. Old Blush</strain>
    </source>
</reference>
<keyword evidence="8" id="KW-1185">Reference proteome</keyword>
<dbReference type="InterPro" id="IPR036638">
    <property type="entry name" value="HLH_DNA-bd_sf"/>
</dbReference>
<dbReference type="GO" id="GO:0000976">
    <property type="term" value="F:transcription cis-regulatory region binding"/>
    <property type="evidence" value="ECO:0007669"/>
    <property type="project" value="UniProtKB-ARBA"/>
</dbReference>
<dbReference type="PROSITE" id="PS50888">
    <property type="entry name" value="BHLH"/>
    <property type="match status" value="1"/>
</dbReference>
<dbReference type="Pfam" id="PF26576">
    <property type="entry name" value="IBH1_N"/>
    <property type="match status" value="1"/>
</dbReference>
<dbReference type="Proteomes" id="UP000238479">
    <property type="component" value="Chromosome 3"/>
</dbReference>
<evidence type="ECO:0000256" key="4">
    <source>
        <dbReference type="ARBA" id="ARBA00023242"/>
    </source>
</evidence>
<evidence type="ECO:0000313" key="8">
    <source>
        <dbReference type="Proteomes" id="UP000238479"/>
    </source>
</evidence>
<evidence type="ECO:0000259" key="6">
    <source>
        <dbReference type="PROSITE" id="PS50888"/>
    </source>
</evidence>
<dbReference type="CDD" id="cd11444">
    <property type="entry name" value="bHLH_AtIBH1_like"/>
    <property type="match status" value="1"/>
</dbReference>
<gene>
    <name evidence="7" type="ORF">RchiOBHm_Chr3g0457291</name>
</gene>
<evidence type="ECO:0000256" key="3">
    <source>
        <dbReference type="ARBA" id="ARBA00023163"/>
    </source>
</evidence>
<dbReference type="Gene3D" id="4.10.280.10">
    <property type="entry name" value="Helix-loop-helix DNA-binding domain"/>
    <property type="match status" value="1"/>
</dbReference>
<evidence type="ECO:0000256" key="2">
    <source>
        <dbReference type="ARBA" id="ARBA00023015"/>
    </source>
</evidence>
<evidence type="ECO:0000256" key="1">
    <source>
        <dbReference type="ARBA" id="ARBA00004123"/>
    </source>
</evidence>
<evidence type="ECO:0000256" key="5">
    <source>
        <dbReference type="SAM" id="MobiDB-lite"/>
    </source>
</evidence>
<dbReference type="GO" id="GO:0046983">
    <property type="term" value="F:protein dimerization activity"/>
    <property type="evidence" value="ECO:0007669"/>
    <property type="project" value="InterPro"/>
</dbReference>
<keyword evidence="2" id="KW-0805">Transcription regulation</keyword>
<dbReference type="PANTHER" id="PTHR33124:SF46">
    <property type="entry name" value="TRANSCRIPTION FACTOR BHLH150"/>
    <property type="match status" value="1"/>
</dbReference>
<dbReference type="STRING" id="74649.A0A2P6R7I8"/>
<keyword evidence="4" id="KW-0539">Nucleus</keyword>
<dbReference type="InterPro" id="IPR044660">
    <property type="entry name" value="IBH1-like"/>
</dbReference>
<organism evidence="7 8">
    <name type="scientific">Rosa chinensis</name>
    <name type="common">China rose</name>
    <dbReference type="NCBI Taxonomy" id="74649"/>
    <lineage>
        <taxon>Eukaryota</taxon>
        <taxon>Viridiplantae</taxon>
        <taxon>Streptophyta</taxon>
        <taxon>Embryophyta</taxon>
        <taxon>Tracheophyta</taxon>
        <taxon>Spermatophyta</taxon>
        <taxon>Magnoliopsida</taxon>
        <taxon>eudicotyledons</taxon>
        <taxon>Gunneridae</taxon>
        <taxon>Pentapetalae</taxon>
        <taxon>rosids</taxon>
        <taxon>fabids</taxon>
        <taxon>Rosales</taxon>
        <taxon>Rosaceae</taxon>
        <taxon>Rosoideae</taxon>
        <taxon>Rosoideae incertae sedis</taxon>
        <taxon>Rosa</taxon>
    </lineage>
</organism>
<feature type="region of interest" description="Disordered" evidence="5">
    <location>
        <begin position="1"/>
        <end position="41"/>
    </location>
</feature>
<dbReference type="InterPro" id="IPR044549">
    <property type="entry name" value="bHLH_AtIBH1-like"/>
</dbReference>
<feature type="domain" description="BHLH" evidence="6">
    <location>
        <begin position="120"/>
        <end position="169"/>
    </location>
</feature>
<comment type="caution">
    <text evidence="7">The sequence shown here is derived from an EMBL/GenBank/DDBJ whole genome shotgun (WGS) entry which is preliminary data.</text>
</comment>
<evidence type="ECO:0000313" key="7">
    <source>
        <dbReference type="EMBL" id="PRQ42404.1"/>
    </source>
</evidence>
<dbReference type="OrthoDB" id="1647165at2759"/>
<dbReference type="EMBL" id="PDCK01000041">
    <property type="protein sequence ID" value="PRQ42404.1"/>
    <property type="molecule type" value="Genomic_DNA"/>
</dbReference>